<dbReference type="Proteomes" id="UP001432011">
    <property type="component" value="Chromosome"/>
</dbReference>
<gene>
    <name evidence="2" type="ORF">OG913_26395</name>
</gene>
<accession>A0ABZ1SMN1</accession>
<organism evidence="2 3">
    <name type="scientific">Microbispora hainanensis</name>
    <dbReference type="NCBI Taxonomy" id="568844"/>
    <lineage>
        <taxon>Bacteria</taxon>
        <taxon>Bacillati</taxon>
        <taxon>Actinomycetota</taxon>
        <taxon>Actinomycetes</taxon>
        <taxon>Streptosporangiales</taxon>
        <taxon>Streptosporangiaceae</taxon>
        <taxon>Microbispora</taxon>
    </lineage>
</organism>
<proteinExistence type="predicted"/>
<keyword evidence="3" id="KW-1185">Reference proteome</keyword>
<sequence length="45" mass="4741">MRLALDGEALGVRTGHVIGGRLRGNGDPEHAGDQCGEQDQASHRC</sequence>
<evidence type="ECO:0000256" key="1">
    <source>
        <dbReference type="SAM" id="MobiDB-lite"/>
    </source>
</evidence>
<protein>
    <submittedName>
        <fullName evidence="2">Uncharacterized protein</fullName>
    </submittedName>
</protein>
<reference evidence="2" key="1">
    <citation type="submission" date="2022-10" db="EMBL/GenBank/DDBJ databases">
        <title>The complete genomes of actinobacterial strains from the NBC collection.</title>
        <authorList>
            <person name="Joergensen T.S."/>
            <person name="Alvarez Arevalo M."/>
            <person name="Sterndorff E.B."/>
            <person name="Faurdal D."/>
            <person name="Vuksanovic O."/>
            <person name="Mourched A.-S."/>
            <person name="Charusanti P."/>
            <person name="Shaw S."/>
            <person name="Blin K."/>
            <person name="Weber T."/>
        </authorList>
    </citation>
    <scope>NUCLEOTIDE SEQUENCE</scope>
    <source>
        <strain evidence="2">NBC_00254</strain>
    </source>
</reference>
<dbReference type="EMBL" id="CP108085">
    <property type="protein sequence ID" value="WUP72932.1"/>
    <property type="molecule type" value="Genomic_DNA"/>
</dbReference>
<feature type="region of interest" description="Disordered" evidence="1">
    <location>
        <begin position="17"/>
        <end position="45"/>
    </location>
</feature>
<evidence type="ECO:0000313" key="2">
    <source>
        <dbReference type="EMBL" id="WUP72932.1"/>
    </source>
</evidence>
<dbReference type="RefSeq" id="WP_168066116.1">
    <property type="nucleotide sequence ID" value="NZ_CP108085.1"/>
</dbReference>
<name>A0ABZ1SMN1_9ACTN</name>
<evidence type="ECO:0000313" key="3">
    <source>
        <dbReference type="Proteomes" id="UP001432011"/>
    </source>
</evidence>